<organism evidence="2 3">
    <name type="scientific">Edaphobacter modestus</name>
    <dbReference type="NCBI Taxonomy" id="388466"/>
    <lineage>
        <taxon>Bacteria</taxon>
        <taxon>Pseudomonadati</taxon>
        <taxon>Acidobacteriota</taxon>
        <taxon>Terriglobia</taxon>
        <taxon>Terriglobales</taxon>
        <taxon>Acidobacteriaceae</taxon>
        <taxon>Edaphobacter</taxon>
    </lineage>
</organism>
<dbReference type="AlphaFoldDB" id="A0A4Q7XXU8"/>
<dbReference type="Proteomes" id="UP000292958">
    <property type="component" value="Unassembled WGS sequence"/>
</dbReference>
<comment type="caution">
    <text evidence="2">The sequence shown here is derived from an EMBL/GenBank/DDBJ whole genome shotgun (WGS) entry which is preliminary data.</text>
</comment>
<protein>
    <submittedName>
        <fullName evidence="2">Uncharacterized protein</fullName>
    </submittedName>
</protein>
<sequence length="155" mass="17743">MISTATTLDTQNISRLLAKLVQSGNFETSVSHLYEHFPETERKFIVEHVLFDMYLMLPAPLAAKVRTHQDLLTGHTARTRQHWEMPSGRTYPVFGGIMRIVGAITAIWAVIGVLTFGVIHYRYSRHVSHPNSDLRMIHDADQLGHELVRRLEVTR</sequence>
<keyword evidence="1" id="KW-1133">Transmembrane helix</keyword>
<name>A0A4Q7XXU8_9BACT</name>
<keyword evidence="3" id="KW-1185">Reference proteome</keyword>
<keyword evidence="1" id="KW-0472">Membrane</keyword>
<keyword evidence="1" id="KW-0812">Transmembrane</keyword>
<reference evidence="2 3" key="1">
    <citation type="submission" date="2019-02" db="EMBL/GenBank/DDBJ databases">
        <title>Genomic Encyclopedia of Archaeal and Bacterial Type Strains, Phase II (KMG-II): from individual species to whole genera.</title>
        <authorList>
            <person name="Goeker M."/>
        </authorList>
    </citation>
    <scope>NUCLEOTIDE SEQUENCE [LARGE SCALE GENOMIC DNA]</scope>
    <source>
        <strain evidence="2 3">DSM 18101</strain>
    </source>
</reference>
<gene>
    <name evidence="2" type="ORF">BDD14_6491</name>
</gene>
<evidence type="ECO:0000256" key="1">
    <source>
        <dbReference type="SAM" id="Phobius"/>
    </source>
</evidence>
<evidence type="ECO:0000313" key="3">
    <source>
        <dbReference type="Proteomes" id="UP000292958"/>
    </source>
</evidence>
<feature type="transmembrane region" description="Helical" evidence="1">
    <location>
        <begin position="93"/>
        <end position="119"/>
    </location>
</feature>
<dbReference type="RefSeq" id="WP_130425292.1">
    <property type="nucleotide sequence ID" value="NZ_SHKW01000008.1"/>
</dbReference>
<accession>A0A4Q7XXU8</accession>
<evidence type="ECO:0000313" key="2">
    <source>
        <dbReference type="EMBL" id="RZU28908.1"/>
    </source>
</evidence>
<dbReference type="EMBL" id="SHKW01000008">
    <property type="protein sequence ID" value="RZU28908.1"/>
    <property type="molecule type" value="Genomic_DNA"/>
</dbReference>
<proteinExistence type="predicted"/>